<dbReference type="Gene3D" id="3.40.50.2000">
    <property type="entry name" value="Glycogen Phosphorylase B"/>
    <property type="match status" value="2"/>
</dbReference>
<reference evidence="4" key="2">
    <citation type="submission" date="2025-08" db="UniProtKB">
        <authorList>
            <consortium name="RefSeq"/>
        </authorList>
    </citation>
    <scope>IDENTIFICATION</scope>
    <source>
        <tissue evidence="4">Leaf</tissue>
    </source>
</reference>
<sequence length="323" mass="36921">MGRWLCITRKEEERKEMLGCWHEGTAAEKRKVRKGQASCWLPCCRRDRRKKEKKKKKKKKRGKVNDGDGQASYFRVNMRRMRGERVTGQLVRMGLQRLQVRAEDRERKAGQQTKVWSCCREDQRASCGAGCEHKVLDFIPGFSNTKCRDLPDGIVFEDFNLPFARMLHRMSKTLHRATAVAVNSFDEAVNSFEVPKVPKHWSLYSGFSSSQNFTDGLIEKVMERGKIVPWAPHLVVLRHRLVGVFVTHCGWNSLVESIAGGVMLIGRPFLGDQPLNRSTMEDEWNIEVGVEGGVFTKEGTVRALKLILCSEGGKRMRERVGLL</sequence>
<gene>
    <name evidence="4" type="primary">LOC116193679</name>
</gene>
<dbReference type="InterPro" id="IPR002213">
    <property type="entry name" value="UDP_glucos_trans"/>
</dbReference>
<reference evidence="3" key="1">
    <citation type="journal article" date="2020" name="Plant Biotechnol. J.">
        <title>The pomegranate (Punica granatum L.) draft genome dissects genetic divergence between soft- and hard-seeded cultivars.</title>
        <authorList>
            <person name="Luo X."/>
            <person name="Li H."/>
            <person name="Wu Z."/>
            <person name="Yao W."/>
            <person name="Zhao P."/>
            <person name="Cao D."/>
            <person name="Yu H."/>
            <person name="Li K."/>
            <person name="Poudel K."/>
            <person name="Zhao D."/>
            <person name="Zhang F."/>
            <person name="Xia X."/>
            <person name="Chen L."/>
            <person name="Wang Q."/>
            <person name="Jing D."/>
            <person name="Cao S."/>
        </authorList>
    </citation>
    <scope>NUCLEOTIDE SEQUENCE [LARGE SCALE GENOMIC DNA]</scope>
    <source>
        <strain evidence="3">cv. Tunisia</strain>
    </source>
</reference>
<evidence type="ECO:0000256" key="2">
    <source>
        <dbReference type="SAM" id="MobiDB-lite"/>
    </source>
</evidence>
<accession>A0A6P8C9B6</accession>
<dbReference type="GO" id="GO:0008194">
    <property type="term" value="F:UDP-glycosyltransferase activity"/>
    <property type="evidence" value="ECO:0007669"/>
    <property type="project" value="InterPro"/>
</dbReference>
<feature type="region of interest" description="Disordered" evidence="2">
    <location>
        <begin position="50"/>
        <end position="70"/>
    </location>
</feature>
<dbReference type="RefSeq" id="XP_031378281.1">
    <property type="nucleotide sequence ID" value="XM_031522421.1"/>
</dbReference>
<dbReference type="PANTHER" id="PTHR48045:SF34">
    <property type="entry name" value="ISOFLAVONE 7-O-GLUCOSYLTRANSFERASE 1-LIKE"/>
    <property type="match status" value="1"/>
</dbReference>
<keyword evidence="3" id="KW-1185">Reference proteome</keyword>
<dbReference type="PANTHER" id="PTHR48045">
    <property type="entry name" value="UDP-GLYCOSYLTRANSFERASE 72B1"/>
    <property type="match status" value="1"/>
</dbReference>
<dbReference type="AlphaFoldDB" id="A0A6P8C9B6"/>
<feature type="compositionally biased region" description="Basic residues" evidence="2">
    <location>
        <begin position="50"/>
        <end position="62"/>
    </location>
</feature>
<evidence type="ECO:0000256" key="1">
    <source>
        <dbReference type="ARBA" id="ARBA00022679"/>
    </source>
</evidence>
<dbReference type="CDD" id="cd03784">
    <property type="entry name" value="GT1_Gtf-like"/>
    <property type="match status" value="1"/>
</dbReference>
<dbReference type="Proteomes" id="UP000515151">
    <property type="component" value="Chromosome 2"/>
</dbReference>
<name>A0A6P8C9B6_PUNGR</name>
<dbReference type="Pfam" id="PF00201">
    <property type="entry name" value="UDPGT"/>
    <property type="match status" value="1"/>
</dbReference>
<dbReference type="SUPFAM" id="SSF53756">
    <property type="entry name" value="UDP-Glycosyltransferase/glycogen phosphorylase"/>
    <property type="match status" value="1"/>
</dbReference>
<dbReference type="GeneID" id="116193679"/>
<evidence type="ECO:0000313" key="4">
    <source>
        <dbReference type="RefSeq" id="XP_031378281.1"/>
    </source>
</evidence>
<protein>
    <submittedName>
        <fullName evidence="4">Anthocyanidin 3-O-glucosyltransferase 7-like</fullName>
    </submittedName>
</protein>
<dbReference type="OrthoDB" id="5835829at2759"/>
<organism evidence="3 4">
    <name type="scientific">Punica granatum</name>
    <name type="common">Pomegranate</name>
    <dbReference type="NCBI Taxonomy" id="22663"/>
    <lineage>
        <taxon>Eukaryota</taxon>
        <taxon>Viridiplantae</taxon>
        <taxon>Streptophyta</taxon>
        <taxon>Embryophyta</taxon>
        <taxon>Tracheophyta</taxon>
        <taxon>Spermatophyta</taxon>
        <taxon>Magnoliopsida</taxon>
        <taxon>eudicotyledons</taxon>
        <taxon>Gunneridae</taxon>
        <taxon>Pentapetalae</taxon>
        <taxon>rosids</taxon>
        <taxon>malvids</taxon>
        <taxon>Myrtales</taxon>
        <taxon>Lythraceae</taxon>
        <taxon>Punica</taxon>
    </lineage>
</organism>
<evidence type="ECO:0000313" key="3">
    <source>
        <dbReference type="Proteomes" id="UP000515151"/>
    </source>
</evidence>
<keyword evidence="1" id="KW-0808">Transferase</keyword>
<proteinExistence type="predicted"/>